<sequence>MAAITIGIAGITGKFARRLVAHLQGHDVVIRGYCRDASKFSASPISLPQIQITQGDAFDSAAVQSFVKGCDVIVCCYLGDDKLMVDGQKMLIDSCEEANVPRYIASDWALDYTKLELGQLFPKDPVKHVKAYLDTKKNVKGVHILIGGFMEPIFSPFFNIWDPVTTTFRYWGEGDEVWEGTTYDNAAEYTAAVALDANATGIQRFLGDRATIQQIAESFENVYGVKPRLERLGSLHELYKKMHELRAKYPTDIFKYMSMFFMYYWINGQTFVGPELDNSKYPDIKPVSWEDFMKTRTVDQLPGAFNALAGDFKVGDKRQAS</sequence>
<dbReference type="AlphaFoldDB" id="A0A1B8GTS1"/>
<keyword evidence="3" id="KW-0560">Oxidoreductase</keyword>
<keyword evidence="2" id="KW-0521">NADP</keyword>
<dbReference type="RefSeq" id="XP_018132959.1">
    <property type="nucleotide sequence ID" value="XM_018272249.2"/>
</dbReference>
<dbReference type="Proteomes" id="UP000091956">
    <property type="component" value="Unassembled WGS sequence"/>
</dbReference>
<evidence type="ECO:0000256" key="3">
    <source>
        <dbReference type="ARBA" id="ARBA00023002"/>
    </source>
</evidence>
<protein>
    <recommendedName>
        <fullName evidence="4">NAD(P)-binding domain-containing protein</fullName>
    </recommendedName>
</protein>
<dbReference type="PANTHER" id="PTHR47706:SF9">
    <property type="entry name" value="NMRA-LIKE DOMAIN-CONTAINING PROTEIN-RELATED"/>
    <property type="match status" value="1"/>
</dbReference>
<organism evidence="5 6">
    <name type="scientific">Pseudogymnoascus verrucosus</name>
    <dbReference type="NCBI Taxonomy" id="342668"/>
    <lineage>
        <taxon>Eukaryota</taxon>
        <taxon>Fungi</taxon>
        <taxon>Dikarya</taxon>
        <taxon>Ascomycota</taxon>
        <taxon>Pezizomycotina</taxon>
        <taxon>Leotiomycetes</taxon>
        <taxon>Thelebolales</taxon>
        <taxon>Thelebolaceae</taxon>
        <taxon>Pseudogymnoascus</taxon>
    </lineage>
</organism>
<dbReference type="Gene3D" id="3.40.50.720">
    <property type="entry name" value="NAD(P)-binding Rossmann-like Domain"/>
    <property type="match status" value="1"/>
</dbReference>
<dbReference type="STRING" id="342668.A0A1B8GTS1"/>
<dbReference type="Pfam" id="PF13460">
    <property type="entry name" value="NAD_binding_10"/>
    <property type="match status" value="1"/>
</dbReference>
<dbReference type="GO" id="GO:0016491">
    <property type="term" value="F:oxidoreductase activity"/>
    <property type="evidence" value="ECO:0007669"/>
    <property type="project" value="UniProtKB-KW"/>
</dbReference>
<accession>A0A1B8GTS1</accession>
<reference evidence="5 6" key="1">
    <citation type="submission" date="2016-03" db="EMBL/GenBank/DDBJ databases">
        <title>Comparative genomics of Pseudogymnoascus destructans, the fungus causing white-nose syndrome of bats.</title>
        <authorList>
            <person name="Palmer J.M."/>
            <person name="Drees K.P."/>
            <person name="Foster J.T."/>
            <person name="Lindner D.L."/>
        </authorList>
    </citation>
    <scope>NUCLEOTIDE SEQUENCE [LARGE SCALE GENOMIC DNA]</scope>
    <source>
        <strain evidence="5 6">UAMH 10579</strain>
    </source>
</reference>
<feature type="domain" description="NAD(P)-binding" evidence="4">
    <location>
        <begin position="10"/>
        <end position="138"/>
    </location>
</feature>
<dbReference type="InterPro" id="IPR016040">
    <property type="entry name" value="NAD(P)-bd_dom"/>
</dbReference>
<evidence type="ECO:0000256" key="2">
    <source>
        <dbReference type="ARBA" id="ARBA00022857"/>
    </source>
</evidence>
<dbReference type="SUPFAM" id="SSF51735">
    <property type="entry name" value="NAD(P)-binding Rossmann-fold domains"/>
    <property type="match status" value="1"/>
</dbReference>
<dbReference type="InterPro" id="IPR051609">
    <property type="entry name" value="NmrA/Isoflavone_reductase-like"/>
</dbReference>
<comment type="similarity">
    <text evidence="1">Belongs to the NmrA-type oxidoreductase family. Isoflavone reductase subfamily.</text>
</comment>
<evidence type="ECO:0000313" key="6">
    <source>
        <dbReference type="Proteomes" id="UP000091956"/>
    </source>
</evidence>
<dbReference type="EMBL" id="KV460213">
    <property type="protein sequence ID" value="OBT99226.1"/>
    <property type="molecule type" value="Genomic_DNA"/>
</dbReference>
<name>A0A1B8GTS1_9PEZI</name>
<gene>
    <name evidence="5" type="ORF">VE01_02744</name>
</gene>
<reference evidence="6" key="2">
    <citation type="journal article" date="2018" name="Nat. Commun.">
        <title>Extreme sensitivity to ultraviolet light in the fungal pathogen causing white-nose syndrome of bats.</title>
        <authorList>
            <person name="Palmer J.M."/>
            <person name="Drees K.P."/>
            <person name="Foster J.T."/>
            <person name="Lindner D.L."/>
        </authorList>
    </citation>
    <scope>NUCLEOTIDE SEQUENCE [LARGE SCALE GENOMIC DNA]</scope>
    <source>
        <strain evidence="6">UAMH 10579</strain>
    </source>
</reference>
<evidence type="ECO:0000259" key="4">
    <source>
        <dbReference type="Pfam" id="PF13460"/>
    </source>
</evidence>
<keyword evidence="6" id="KW-1185">Reference proteome</keyword>
<evidence type="ECO:0000313" key="5">
    <source>
        <dbReference type="EMBL" id="OBT99226.1"/>
    </source>
</evidence>
<dbReference type="GeneID" id="28836130"/>
<evidence type="ECO:0000256" key="1">
    <source>
        <dbReference type="ARBA" id="ARBA00005725"/>
    </source>
</evidence>
<dbReference type="InterPro" id="IPR036291">
    <property type="entry name" value="NAD(P)-bd_dom_sf"/>
</dbReference>
<proteinExistence type="inferred from homology"/>
<dbReference type="PANTHER" id="PTHR47706">
    <property type="entry name" value="NMRA-LIKE FAMILY PROTEIN"/>
    <property type="match status" value="1"/>
</dbReference>